<keyword evidence="10 13" id="KW-0804">Transcription</keyword>
<protein>
    <recommendedName>
        <fullName evidence="13">Bifunctional lysine-specific demethylase and histidyl-hydroxylase</fullName>
        <ecNumber evidence="13">1.14.11.27</ecNumber>
    </recommendedName>
</protein>
<dbReference type="PANTHER" id="PTHR13096">
    <property type="entry name" value="MINA53 MYC INDUCED NUCLEAR ANTIGEN"/>
    <property type="match status" value="1"/>
</dbReference>
<feature type="region of interest" description="Disordered" evidence="14">
    <location>
        <begin position="73"/>
        <end position="304"/>
    </location>
</feature>
<evidence type="ECO:0000256" key="10">
    <source>
        <dbReference type="ARBA" id="ARBA00023163"/>
    </source>
</evidence>
<keyword evidence="3" id="KW-0678">Repressor</keyword>
<evidence type="ECO:0000256" key="1">
    <source>
        <dbReference type="ARBA" id="ARBA00004123"/>
    </source>
</evidence>
<sequence length="850" mass="96042">MGKKFKTVKEVSDLVELAKKKQQEKLKEEKNTVTKWDNLDAVTPASILKSKGENKANGEELITTNSKGLFKKLNGEASQKALTNSNGKDHNESNLTLSSNGSSKKQKKNRRKSKNQVAEQNQSPSVNTPLTKSNNVFLDVMQETSRRLSGEKSKSTDENRKRKHSEPKSDDSLLKVVPVKKRVIESEDDVPNEIAEERSSYIVESPPSSRDGKHGFSYSHKYSSTIESTEDDDEESGITLTEESEFDEDEEDGLYDLNGFIANDEDETESEVTDEDGVSDEDEELTDEEGDLDESNEDEEGSQLSLGDMLLAKLKKKKGAPQKSVDEDKDLCENLSIDGYNVDYANFRQGCLVLTKKKKFHSVQSKFELFMFNTNHSLQAALEAFRWLINPFDVQLFFRGIFQKRALVIKRGSPNFFSGLFSTSSFVKMLQNNYLEYGVNINIAKYTNGVRTTLNGTGRVYTGDVMKSYNEGCSIQCTNPQAFNDEIWYFCEILQELFCSFVGANTYLTPPNSSGFAPHWDDIDAFIVQTEGRKHWKVYAPKNPREALPLESSGNFTEADMVGRKIVFNDWLEQGDVLYIPRGFIHQAFTDEKSHSHHVTVSVNRKIAFVDMIEKILPDVVNLVAEQNKEMRFSLPPNAFDMAGVIDMRYDNEEAAEQRILNPLVSVAKNIQKAVTEYFEAGVDQMALEFMKTALPPMLTPEEQALSVFGKQGIDLLNDKPVKITLNSQIRLIRKHAQRLIFETEDSYFLAHRMANSRVYEGRPEQTIPIPAESITGYISLMDAYPEWIKVKDLDCNSKKENIAFASLLYSNGLILLKPAANEKEQLELPSSEPKNGNIKKTKKNRNTTA</sequence>
<feature type="compositionally biased region" description="Basic residues" evidence="14">
    <location>
        <begin position="838"/>
        <end position="850"/>
    </location>
</feature>
<comment type="catalytic activity">
    <reaction evidence="12 13">
        <text>N(6),N(6)-dimethyl-L-lysyl(36)-[histone H3] + 2 2-oxoglutarate + 2 O2 = L-lysyl(36)-[histone H3] + 2 formaldehyde + 2 succinate + 2 CO2</text>
        <dbReference type="Rhea" id="RHEA:42032"/>
        <dbReference type="Rhea" id="RHEA-COMP:9785"/>
        <dbReference type="Rhea" id="RHEA-COMP:9787"/>
        <dbReference type="ChEBI" id="CHEBI:15379"/>
        <dbReference type="ChEBI" id="CHEBI:16526"/>
        <dbReference type="ChEBI" id="CHEBI:16810"/>
        <dbReference type="ChEBI" id="CHEBI:16842"/>
        <dbReference type="ChEBI" id="CHEBI:29969"/>
        <dbReference type="ChEBI" id="CHEBI:30031"/>
        <dbReference type="ChEBI" id="CHEBI:61976"/>
        <dbReference type="EC" id="1.14.11.27"/>
    </reaction>
</comment>
<feature type="compositionally biased region" description="Acidic residues" evidence="14">
    <location>
        <begin position="228"/>
        <end position="254"/>
    </location>
</feature>
<keyword evidence="6 13" id="KW-0223">Dioxygenase</keyword>
<dbReference type="InterPro" id="IPR003347">
    <property type="entry name" value="JmjC_dom"/>
</dbReference>
<comment type="similarity">
    <text evidence="2">Belongs to the ROX family. NO66 subfamily.</text>
</comment>
<evidence type="ECO:0000256" key="9">
    <source>
        <dbReference type="ARBA" id="ARBA00023015"/>
    </source>
</evidence>
<feature type="region of interest" description="Disordered" evidence="14">
    <location>
        <begin position="37"/>
        <end position="59"/>
    </location>
</feature>
<keyword evidence="9 13" id="KW-0805">Transcription regulation</keyword>
<feature type="compositionally biased region" description="Basic residues" evidence="14">
    <location>
        <begin position="104"/>
        <end position="114"/>
    </location>
</feature>
<evidence type="ECO:0000256" key="14">
    <source>
        <dbReference type="SAM" id="MobiDB-lite"/>
    </source>
</evidence>
<keyword evidence="4 13" id="KW-0479">Metal-binding</keyword>
<evidence type="ECO:0000256" key="8">
    <source>
        <dbReference type="ARBA" id="ARBA00023004"/>
    </source>
</evidence>
<evidence type="ECO:0000313" key="17">
    <source>
        <dbReference type="WBParaSite" id="ACRNAN_scaffold5218.g17941.t1"/>
    </source>
</evidence>
<feature type="compositionally biased region" description="Polar residues" evidence="14">
    <location>
        <begin position="117"/>
        <end position="136"/>
    </location>
</feature>
<feature type="domain" description="JmjC" evidence="15">
    <location>
        <begin position="482"/>
        <end position="620"/>
    </location>
</feature>
<evidence type="ECO:0000256" key="13">
    <source>
        <dbReference type="RuleBase" id="RU366061"/>
    </source>
</evidence>
<evidence type="ECO:0000256" key="11">
    <source>
        <dbReference type="ARBA" id="ARBA00023242"/>
    </source>
</evidence>
<keyword evidence="8 13" id="KW-0408">Iron</keyword>
<evidence type="ECO:0000256" key="2">
    <source>
        <dbReference type="ARBA" id="ARBA00010309"/>
    </source>
</evidence>
<dbReference type="InterPro" id="IPR039994">
    <property type="entry name" value="NO66-like"/>
</dbReference>
<evidence type="ECO:0000256" key="6">
    <source>
        <dbReference type="ARBA" id="ARBA00022964"/>
    </source>
</evidence>
<reference evidence="17" key="1">
    <citation type="submission" date="2022-11" db="UniProtKB">
        <authorList>
            <consortium name="WormBaseParasite"/>
        </authorList>
    </citation>
    <scope>IDENTIFICATION</scope>
</reference>
<comment type="subcellular location">
    <subcellularLocation>
        <location evidence="1 13">Nucleus</location>
    </subcellularLocation>
</comment>
<dbReference type="Pfam" id="PF08007">
    <property type="entry name" value="JmjC_2"/>
    <property type="match status" value="1"/>
</dbReference>
<dbReference type="GO" id="GO:0005506">
    <property type="term" value="F:iron ion binding"/>
    <property type="evidence" value="ECO:0007669"/>
    <property type="project" value="UniProtKB-UniRule"/>
</dbReference>
<evidence type="ECO:0000256" key="4">
    <source>
        <dbReference type="ARBA" id="ARBA00022723"/>
    </source>
</evidence>
<evidence type="ECO:0000256" key="3">
    <source>
        <dbReference type="ARBA" id="ARBA00022491"/>
    </source>
</evidence>
<dbReference type="EC" id="1.14.11.27" evidence="13"/>
<dbReference type="Proteomes" id="UP000887540">
    <property type="component" value="Unplaced"/>
</dbReference>
<dbReference type="Pfam" id="PF21233">
    <property type="entry name" value="WHD_RIOX1"/>
    <property type="match status" value="1"/>
</dbReference>
<keyword evidence="16" id="KW-1185">Reference proteome</keyword>
<evidence type="ECO:0000256" key="12">
    <source>
        <dbReference type="ARBA" id="ARBA00047915"/>
    </source>
</evidence>
<name>A0A914E181_9BILA</name>
<feature type="compositionally biased region" description="Basic and acidic residues" evidence="14">
    <location>
        <begin position="144"/>
        <end position="173"/>
    </location>
</feature>
<keyword evidence="11 13" id="KW-0539">Nucleus</keyword>
<dbReference type="WBParaSite" id="ACRNAN_scaffold5218.g17941.t1">
    <property type="protein sequence ID" value="ACRNAN_scaffold5218.g17941.t1"/>
    <property type="gene ID" value="ACRNAN_scaffold5218.g17941"/>
</dbReference>
<evidence type="ECO:0000259" key="15">
    <source>
        <dbReference type="PROSITE" id="PS51184"/>
    </source>
</evidence>
<dbReference type="Gene3D" id="3.90.930.40">
    <property type="match status" value="1"/>
</dbReference>
<dbReference type="SUPFAM" id="SSF51197">
    <property type="entry name" value="Clavaminate synthase-like"/>
    <property type="match status" value="1"/>
</dbReference>
<dbReference type="GO" id="GO:0005730">
    <property type="term" value="C:nucleolus"/>
    <property type="evidence" value="ECO:0007669"/>
    <property type="project" value="TreeGrafter"/>
</dbReference>
<feature type="compositionally biased region" description="Acidic residues" evidence="14">
    <location>
        <begin position="263"/>
        <end position="301"/>
    </location>
</feature>
<feature type="region of interest" description="Disordered" evidence="14">
    <location>
        <begin position="825"/>
        <end position="850"/>
    </location>
</feature>
<evidence type="ECO:0000313" key="16">
    <source>
        <dbReference type="Proteomes" id="UP000887540"/>
    </source>
</evidence>
<proteinExistence type="inferred from homology"/>
<organism evidence="16 17">
    <name type="scientific">Acrobeloides nanus</name>
    <dbReference type="NCBI Taxonomy" id="290746"/>
    <lineage>
        <taxon>Eukaryota</taxon>
        <taxon>Metazoa</taxon>
        <taxon>Ecdysozoa</taxon>
        <taxon>Nematoda</taxon>
        <taxon>Chromadorea</taxon>
        <taxon>Rhabditida</taxon>
        <taxon>Tylenchina</taxon>
        <taxon>Cephalobomorpha</taxon>
        <taxon>Cephaloboidea</taxon>
        <taxon>Cephalobidae</taxon>
        <taxon>Acrobeloides</taxon>
    </lineage>
</organism>
<dbReference type="PANTHER" id="PTHR13096:SF8">
    <property type="entry name" value="RIBOSOMAL OXYGENASE 1"/>
    <property type="match status" value="1"/>
</dbReference>
<comment type="function">
    <text evidence="13">Oxygenase that can act as both a histone lysine demethylase and a ribosomal histidine hydroxylase.</text>
</comment>
<keyword evidence="5" id="KW-0156">Chromatin regulator</keyword>
<dbReference type="GO" id="GO:0140680">
    <property type="term" value="F:histone H3K36me/H3K36me2 demethylase activity"/>
    <property type="evidence" value="ECO:0007669"/>
    <property type="project" value="UniProtKB-EC"/>
</dbReference>
<dbReference type="GO" id="GO:0032453">
    <property type="term" value="F:histone H3K4 demethylase activity"/>
    <property type="evidence" value="ECO:0007669"/>
    <property type="project" value="TreeGrafter"/>
</dbReference>
<accession>A0A914E181</accession>
<dbReference type="AlphaFoldDB" id="A0A914E181"/>
<feature type="compositionally biased region" description="Polar residues" evidence="14">
    <location>
        <begin position="76"/>
        <end position="86"/>
    </location>
</feature>
<dbReference type="PROSITE" id="PS51184">
    <property type="entry name" value="JMJC"/>
    <property type="match status" value="1"/>
</dbReference>
<evidence type="ECO:0000256" key="7">
    <source>
        <dbReference type="ARBA" id="ARBA00023002"/>
    </source>
</evidence>
<evidence type="ECO:0000256" key="5">
    <source>
        <dbReference type="ARBA" id="ARBA00022853"/>
    </source>
</evidence>
<dbReference type="InterPro" id="IPR049043">
    <property type="entry name" value="WHD_RIOX1"/>
</dbReference>
<dbReference type="Gene3D" id="2.60.120.650">
    <property type="entry name" value="Cupin"/>
    <property type="match status" value="1"/>
</dbReference>
<comment type="cofactor">
    <cofactor evidence="13">
        <name>Fe(2+)</name>
        <dbReference type="ChEBI" id="CHEBI:29033"/>
    </cofactor>
    <text evidence="13">Binds 1 Fe(2+) ion per subunit.</text>
</comment>
<dbReference type="FunFam" id="3.90.930.40:FF:000001">
    <property type="entry name" value="ribosomal oxygenase 1 isoform X1"/>
    <property type="match status" value="1"/>
</dbReference>
<keyword evidence="7 13" id="KW-0560">Oxidoreductase</keyword>